<dbReference type="InterPro" id="IPR028992">
    <property type="entry name" value="Hedgehog/Intein_dom"/>
</dbReference>
<proteinExistence type="predicted"/>
<feature type="domain" description="Hedgehog/Intein (Hint)" evidence="1">
    <location>
        <begin position="146"/>
        <end position="297"/>
    </location>
</feature>
<evidence type="ECO:0000313" key="3">
    <source>
        <dbReference type="Proteomes" id="UP001281305"/>
    </source>
</evidence>
<evidence type="ECO:0000259" key="1">
    <source>
        <dbReference type="Pfam" id="PF13403"/>
    </source>
</evidence>
<dbReference type="RefSeq" id="WP_317055938.1">
    <property type="nucleotide sequence ID" value="NZ_CP146606.1"/>
</dbReference>
<accession>A0ABZ2THR6</accession>
<dbReference type="SUPFAM" id="SSF51294">
    <property type="entry name" value="Hedgehog/intein (Hint) domain"/>
    <property type="match status" value="1"/>
</dbReference>
<gene>
    <name evidence="2" type="ORF">RZS32_005050</name>
</gene>
<dbReference type="Proteomes" id="UP001281305">
    <property type="component" value="Chromosome"/>
</dbReference>
<evidence type="ECO:0000313" key="2">
    <source>
        <dbReference type="EMBL" id="WYK19247.1"/>
    </source>
</evidence>
<reference evidence="2 3" key="1">
    <citation type="submission" date="2024-02" db="EMBL/GenBank/DDBJ databases">
        <title>Roseovarius strain W115 nov., isolated from a marine algae.</title>
        <authorList>
            <person name="Lee M.W."/>
            <person name="Lee J.K."/>
            <person name="Kim J.M."/>
            <person name="Choi D.G."/>
            <person name="Baek J.H."/>
            <person name="Bayburt H."/>
            <person name="Jung J.J."/>
            <person name="Han D.M."/>
            <person name="Jeon C.O."/>
        </authorList>
    </citation>
    <scope>NUCLEOTIDE SEQUENCE [LARGE SCALE GENOMIC DNA]</scope>
    <source>
        <strain evidence="2 3">W115</strain>
    </source>
</reference>
<sequence>MARVFGAFRSDTTLTAGQAAFGGVGTSFEISAFSTIDIDLGADTDTITGDLVTNENPDDSTQTFLGEAIAWDYNYNVTDGTNTYTIGVFDYDLSGNTAFELGGEQGFFLGFIGDVPPLNTTLTITSLGDGAFADPTDGLPVSSFVPCFVNGTKLVTQNGDKCVDDLVPGDTLLRYAPSDSTPQFATILRVFCRKLTASEITANPKLRPVRIMAHALGGGLPKRDLLVSRQHRMLVRSKIVQRMFGVDEVLVPAIKLTALPGIFVDEEIDHVSYYHLLFDQHEVIYAEDAPTESLYTGPETLKSISSEAREEILTIFPELANLKYTPDPARHIPTGKLQKQLVERHLKNKKPLFY</sequence>
<dbReference type="Pfam" id="PF13403">
    <property type="entry name" value="Hint_2"/>
    <property type="match status" value="1"/>
</dbReference>
<protein>
    <submittedName>
        <fullName evidence="2">Hint domain-containing protein</fullName>
    </submittedName>
</protein>
<dbReference type="InterPro" id="IPR036844">
    <property type="entry name" value="Hint_dom_sf"/>
</dbReference>
<name>A0ABZ2THR6_9RHOB</name>
<dbReference type="EMBL" id="CP146606">
    <property type="protein sequence ID" value="WYK19247.1"/>
    <property type="molecule type" value="Genomic_DNA"/>
</dbReference>
<keyword evidence="3" id="KW-1185">Reference proteome</keyword>
<organism evidence="2 3">
    <name type="scientific">Roseovarius rhodophyticola</name>
    <dbReference type="NCBI Taxonomy" id="3080827"/>
    <lineage>
        <taxon>Bacteria</taxon>
        <taxon>Pseudomonadati</taxon>
        <taxon>Pseudomonadota</taxon>
        <taxon>Alphaproteobacteria</taxon>
        <taxon>Rhodobacterales</taxon>
        <taxon>Roseobacteraceae</taxon>
        <taxon>Roseovarius</taxon>
    </lineage>
</organism>